<protein>
    <recommendedName>
        <fullName evidence="4">Lipoprotein</fullName>
    </recommendedName>
</protein>
<evidence type="ECO:0000256" key="1">
    <source>
        <dbReference type="SAM" id="SignalP"/>
    </source>
</evidence>
<dbReference type="EMBL" id="LKBA01000019">
    <property type="protein sequence ID" value="KPN62335.1"/>
    <property type="molecule type" value="Genomic_DNA"/>
</dbReference>
<name>A0A0P7KKA4_9RHOB</name>
<organism evidence="2 3">
    <name type="scientific">Aliiroseovarius crassostreae</name>
    <dbReference type="NCBI Taxonomy" id="154981"/>
    <lineage>
        <taxon>Bacteria</taxon>
        <taxon>Pseudomonadati</taxon>
        <taxon>Pseudomonadota</taxon>
        <taxon>Alphaproteobacteria</taxon>
        <taxon>Rhodobacterales</taxon>
        <taxon>Paracoccaceae</taxon>
        <taxon>Aliiroseovarius</taxon>
    </lineage>
</organism>
<gene>
    <name evidence="2" type="ORF">AKJ29_08820</name>
</gene>
<dbReference type="RefSeq" id="WP_055191933.1">
    <property type="nucleotide sequence ID" value="NZ_CP080772.1"/>
</dbReference>
<keyword evidence="1" id="KW-0732">Signal</keyword>
<accession>A0A0P7KKA4</accession>
<feature type="chain" id="PRO_5006141129" description="Lipoprotein" evidence="1">
    <location>
        <begin position="21"/>
        <end position="225"/>
    </location>
</feature>
<evidence type="ECO:0000313" key="3">
    <source>
        <dbReference type="Proteomes" id="UP000050471"/>
    </source>
</evidence>
<dbReference type="OrthoDB" id="7836640at2"/>
<dbReference type="GeneID" id="75103071"/>
<dbReference type="STRING" id="154981.AKJ29_08820"/>
<keyword evidence="3" id="KW-1185">Reference proteome</keyword>
<sequence>MKLGKLFLGMVAIAALSACMKPGEVTRAQPSNLELGAASGAQQPKSVEYNVTDVRVTVPRSLTVSEANSLKPRADIVWREDPLGDRYKQVQVILDDAFDRGVSTLNKGRPVVLEITLQEFHALTQRTRYTYGGTHALRFDLTVLDAKTGMILEPKRTIQNDLRAFGGEEALAAEARGETQKVRITAHLAAVIYQEMTRPRDFLPADFVPHMPQTTVAAVAPEAAQ</sequence>
<dbReference type="Proteomes" id="UP000050471">
    <property type="component" value="Unassembled WGS sequence"/>
</dbReference>
<dbReference type="PROSITE" id="PS51257">
    <property type="entry name" value="PROKAR_LIPOPROTEIN"/>
    <property type="match status" value="1"/>
</dbReference>
<dbReference type="AlphaFoldDB" id="A0A0P7KKA4"/>
<dbReference type="InterPro" id="IPR046705">
    <property type="entry name" value="DUF6778"/>
</dbReference>
<proteinExistence type="predicted"/>
<reference evidence="2 3" key="1">
    <citation type="submission" date="2015-09" db="EMBL/GenBank/DDBJ databases">
        <title>Draft genome sequence of Aliiroseovarius crassostreae CV919-312TSm, the causative agent of Roseovarius Oyster Disease (formerly Juvenile Oyster Disease).</title>
        <authorList>
            <person name="Kessner L."/>
            <person name="Spinard E."/>
            <person name="Nelson D."/>
        </authorList>
    </citation>
    <scope>NUCLEOTIDE SEQUENCE [LARGE SCALE GENOMIC DNA]</scope>
    <source>
        <strain evidence="2 3">CV919-312</strain>
    </source>
</reference>
<evidence type="ECO:0000313" key="2">
    <source>
        <dbReference type="EMBL" id="KPN62335.1"/>
    </source>
</evidence>
<evidence type="ECO:0008006" key="4">
    <source>
        <dbReference type="Google" id="ProtNLM"/>
    </source>
</evidence>
<comment type="caution">
    <text evidence="2">The sequence shown here is derived from an EMBL/GenBank/DDBJ whole genome shotgun (WGS) entry which is preliminary data.</text>
</comment>
<dbReference type="Pfam" id="PF20569">
    <property type="entry name" value="DUF6778"/>
    <property type="match status" value="1"/>
</dbReference>
<feature type="signal peptide" evidence="1">
    <location>
        <begin position="1"/>
        <end position="20"/>
    </location>
</feature>